<dbReference type="NCBIfam" id="NF033543">
    <property type="entry name" value="transpos_IS256"/>
    <property type="match status" value="1"/>
</dbReference>
<dbReference type="EMBL" id="CP125292">
    <property type="protein sequence ID" value="WHM22214.1"/>
    <property type="molecule type" value="Genomic_DNA"/>
</dbReference>
<dbReference type="PANTHER" id="PTHR33217">
    <property type="entry name" value="TRANSPOSASE FOR INSERTION SEQUENCE ELEMENT IS1081"/>
    <property type="match status" value="1"/>
</dbReference>
<proteinExistence type="inferred from homology"/>
<dbReference type="GO" id="GO:0003677">
    <property type="term" value="F:DNA binding"/>
    <property type="evidence" value="ECO:0007669"/>
    <property type="project" value="UniProtKB-UniRule"/>
</dbReference>
<evidence type="ECO:0000313" key="21">
    <source>
        <dbReference type="EMBL" id="WHM21662.1"/>
    </source>
</evidence>
<evidence type="ECO:0000313" key="25">
    <source>
        <dbReference type="EMBL" id="WHM22250.1"/>
    </source>
</evidence>
<evidence type="ECO:0000313" key="27">
    <source>
        <dbReference type="EMBL" id="WHM22637.1"/>
    </source>
</evidence>
<dbReference type="InterPro" id="IPR001207">
    <property type="entry name" value="Transposase_mutator"/>
</dbReference>
<dbReference type="Pfam" id="PF00872">
    <property type="entry name" value="Transposase_mut"/>
    <property type="match status" value="1"/>
</dbReference>
<reference evidence="8" key="2">
    <citation type="submission" date="2023-05" db="EMBL/GenBank/DDBJ databases">
        <title>Complete genome sequence of Bacillus subtilis SRCM117797 isolated from Soybean paste.</title>
        <authorList>
            <person name="Abraha H.B."/>
            <person name="Kim K.-P."/>
            <person name="Ryu M.-S."/>
            <person name="Jeong D.-Y."/>
        </authorList>
    </citation>
    <scope>NUCLEOTIDE SEQUENCE</scope>
    <source>
        <strain evidence="8">SRCM117797</strain>
    </source>
</reference>
<dbReference type="EMBL" id="CP125292">
    <property type="protein sequence ID" value="WHM20871.1"/>
    <property type="molecule type" value="Genomic_DNA"/>
</dbReference>
<dbReference type="EMBL" id="CP125292">
    <property type="protein sequence ID" value="WHM20204.1"/>
    <property type="molecule type" value="Genomic_DNA"/>
</dbReference>
<evidence type="ECO:0000256" key="5">
    <source>
        <dbReference type="ARBA" id="ARBA00023172"/>
    </source>
</evidence>
<evidence type="ECO:0000313" key="22">
    <source>
        <dbReference type="EMBL" id="WHM22156.1"/>
    </source>
</evidence>
<dbReference type="RefSeq" id="WP_031600262.1">
    <property type="nucleotide sequence ID" value="NZ_AP024627.1"/>
</dbReference>
<dbReference type="EMBL" id="CP125292">
    <property type="protein sequence ID" value="WHM22250.1"/>
    <property type="molecule type" value="Genomic_DNA"/>
</dbReference>
<sequence>MVSVGKLKRDPNSVELANKIIEQYQPKSVEDMQEALKDIFGPMFESMLKGEMNHHLGYESNDKGEKETRNRRNGYGKKIVKTTAGEVEIAVPRDRDGSFEPQLIPKRKRDVSSIEDKVISMYARGMSQRDISSTIEDIYGFSVSHEMVSDITDTVLPNLEEWQNRPLSNCYPFVFVDCLYTTIRNDYETKKYAVYTILGYTIEGKKDILGLWLNETESKHKWMQIFDEIKSRGVEDIFFLSMDGVSGLEEGARAIFPDVTVQRCIVHLIRNSIKYIPSKDYKPFTAALKKVYGAPSLKACHSAFESFEKQWSTYPGAVDVWKRNFSHVEQLFDYGGNIRKIMYTTNAVESIHSSFRKVTKKGAFPHENALLKILFLRTKELEKKWDGGRIQQWAMVMNQLLVHDHLKERVKKYLE</sequence>
<protein>
    <recommendedName>
        <fullName evidence="6">Mutator family transposase</fullName>
    </recommendedName>
</protein>
<evidence type="ECO:0000313" key="12">
    <source>
        <dbReference type="EMBL" id="WHM20408.1"/>
    </source>
</evidence>
<dbReference type="EMBL" id="CP125292">
    <property type="protein sequence ID" value="WHM19999.1"/>
    <property type="molecule type" value="Genomic_DNA"/>
</dbReference>
<dbReference type="EMBL" id="CP125292">
    <property type="protein sequence ID" value="WHM21395.1"/>
    <property type="molecule type" value="Genomic_DNA"/>
</dbReference>
<evidence type="ECO:0000313" key="15">
    <source>
        <dbReference type="EMBL" id="WHM21056.1"/>
    </source>
</evidence>
<evidence type="ECO:0000256" key="6">
    <source>
        <dbReference type="RuleBase" id="RU365089"/>
    </source>
</evidence>
<name>A0A8I1WCQ3_BACIU</name>
<reference evidence="7" key="1">
    <citation type="submission" date="2021-03" db="EMBL/GenBank/DDBJ databases">
        <title>Isolation of Bacillus subtilis from fermented food sample.</title>
        <authorList>
            <person name="Lakshmanan V."/>
            <person name="Athira K."/>
            <person name="Rajagopal K."/>
        </authorList>
    </citation>
    <scope>NUCLEOTIDE SEQUENCE</scope>
    <source>
        <strain evidence="7">S1</strain>
    </source>
</reference>
<dbReference type="EMBL" id="CP125292">
    <property type="protein sequence ID" value="WHM22370.1"/>
    <property type="molecule type" value="Genomic_DNA"/>
</dbReference>
<dbReference type="GO" id="GO:0004803">
    <property type="term" value="F:transposase activity"/>
    <property type="evidence" value="ECO:0007669"/>
    <property type="project" value="UniProtKB-UniRule"/>
</dbReference>
<keyword evidence="5 6" id="KW-0233">DNA recombination</keyword>
<dbReference type="EMBL" id="CP125292">
    <property type="protein sequence ID" value="WHM22231.1"/>
    <property type="molecule type" value="Genomic_DNA"/>
</dbReference>
<accession>A0A8I1WCQ3</accession>
<dbReference type="Proteomes" id="UP000665181">
    <property type="component" value="Unassembled WGS sequence"/>
</dbReference>
<evidence type="ECO:0000256" key="3">
    <source>
        <dbReference type="ARBA" id="ARBA00022578"/>
    </source>
</evidence>
<evidence type="ECO:0000313" key="24">
    <source>
        <dbReference type="EMBL" id="WHM22231.1"/>
    </source>
</evidence>
<keyword evidence="3 6" id="KW-0815">Transposition</keyword>
<dbReference type="GO" id="GO:0006313">
    <property type="term" value="P:DNA transposition"/>
    <property type="evidence" value="ECO:0007669"/>
    <property type="project" value="UniProtKB-UniRule"/>
</dbReference>
<evidence type="ECO:0000313" key="11">
    <source>
        <dbReference type="EMBL" id="WHM20309.1"/>
    </source>
</evidence>
<dbReference type="EMBL" id="CP125292">
    <property type="protein sequence ID" value="WHM23285.1"/>
    <property type="molecule type" value="Genomic_DNA"/>
</dbReference>
<dbReference type="EMBL" id="JAGFPW010000006">
    <property type="protein sequence ID" value="MBO3794531.1"/>
    <property type="molecule type" value="Genomic_DNA"/>
</dbReference>
<dbReference type="EMBL" id="CP125292">
    <property type="protein sequence ID" value="WHM20408.1"/>
    <property type="molecule type" value="Genomic_DNA"/>
</dbReference>
<dbReference type="EMBL" id="CP125292">
    <property type="protein sequence ID" value="WHM21561.1"/>
    <property type="molecule type" value="Genomic_DNA"/>
</dbReference>
<comment type="function">
    <text evidence="1 6">Required for the transposition of the insertion element.</text>
</comment>
<dbReference type="AlphaFoldDB" id="A0A8I1WCQ3"/>
<dbReference type="EMBL" id="CP125292">
    <property type="protein sequence ID" value="WHM21571.1"/>
    <property type="molecule type" value="Genomic_DNA"/>
</dbReference>
<dbReference type="PANTHER" id="PTHR33217:SF8">
    <property type="entry name" value="MUTATOR FAMILY TRANSPOSASE"/>
    <property type="match status" value="1"/>
</dbReference>
<gene>
    <name evidence="7" type="ORF">J5227_09450</name>
    <name evidence="19" type="ORF">QL281_00045</name>
    <name evidence="20" type="ORF">QL281_00135</name>
    <name evidence="21" type="ORF">QL281_00730</name>
    <name evidence="22" type="ORF">QL281_03375</name>
    <name evidence="23" type="ORF">QL281_03695</name>
    <name evidence="24" type="ORF">QL281_03825</name>
    <name evidence="25" type="ORF">QL281_03935</name>
    <name evidence="26" type="ORF">QL281_04655</name>
    <name evidence="27" type="ORF">QL281_06105</name>
    <name evidence="28" type="ORF">QL281_09750</name>
    <name evidence="8" type="ORF">QL281_14020</name>
    <name evidence="9" type="ORF">QL281_14845</name>
    <name evidence="10" type="ORF">QL281_15295</name>
    <name evidence="11" type="ORF">QL281_15890</name>
    <name evidence="12" type="ORF">QL281_16465</name>
    <name evidence="13" type="ORF">QL281_16575</name>
    <name evidence="14" type="ORF">QL281_19095</name>
    <name evidence="15" type="ORF">QL281_20135</name>
    <name evidence="16" type="ORF">QL281_21900</name>
    <name evidence="17" type="ORF">QL281_22010</name>
    <name evidence="18" type="ORF">QL281_22405</name>
</gene>
<evidence type="ECO:0000313" key="23">
    <source>
        <dbReference type="EMBL" id="WHM22214.1"/>
    </source>
</evidence>
<dbReference type="EMBL" id="CP125292">
    <property type="protein sequence ID" value="WHM20428.1"/>
    <property type="molecule type" value="Genomic_DNA"/>
</dbReference>
<evidence type="ECO:0000313" key="16">
    <source>
        <dbReference type="EMBL" id="WHM21395.1"/>
    </source>
</evidence>
<organism evidence="7 29">
    <name type="scientific">Bacillus subtilis</name>
    <dbReference type="NCBI Taxonomy" id="1423"/>
    <lineage>
        <taxon>Bacteria</taxon>
        <taxon>Bacillati</taxon>
        <taxon>Bacillota</taxon>
        <taxon>Bacilli</taxon>
        <taxon>Bacillales</taxon>
        <taxon>Bacillaceae</taxon>
        <taxon>Bacillus</taxon>
    </lineage>
</organism>
<evidence type="ECO:0000256" key="2">
    <source>
        <dbReference type="ARBA" id="ARBA00010961"/>
    </source>
</evidence>
<evidence type="ECO:0000313" key="19">
    <source>
        <dbReference type="EMBL" id="WHM21561.1"/>
    </source>
</evidence>
<evidence type="ECO:0000313" key="14">
    <source>
        <dbReference type="EMBL" id="WHM20871.1"/>
    </source>
</evidence>
<evidence type="ECO:0000313" key="29">
    <source>
        <dbReference type="Proteomes" id="UP000665181"/>
    </source>
</evidence>
<dbReference type="EMBL" id="CP125292">
    <property type="protein sequence ID" value="WHM22156.1"/>
    <property type="molecule type" value="Genomic_DNA"/>
</dbReference>
<dbReference type="Proteomes" id="UP001229422">
    <property type="component" value="Chromosome"/>
</dbReference>
<evidence type="ECO:0000313" key="28">
    <source>
        <dbReference type="EMBL" id="WHM23285.1"/>
    </source>
</evidence>
<evidence type="ECO:0000313" key="26">
    <source>
        <dbReference type="EMBL" id="WHM22370.1"/>
    </source>
</evidence>
<dbReference type="EMBL" id="CP125292">
    <property type="protein sequence ID" value="WHM21056.1"/>
    <property type="molecule type" value="Genomic_DNA"/>
</dbReference>
<dbReference type="EMBL" id="CP125292">
    <property type="protein sequence ID" value="WHM21479.1"/>
    <property type="molecule type" value="Genomic_DNA"/>
</dbReference>
<keyword evidence="6" id="KW-0814">Transposable element</keyword>
<evidence type="ECO:0000313" key="7">
    <source>
        <dbReference type="EMBL" id="MBO3794531.1"/>
    </source>
</evidence>
<dbReference type="EMBL" id="CP125292">
    <property type="protein sequence ID" value="WHM21662.1"/>
    <property type="molecule type" value="Genomic_DNA"/>
</dbReference>
<evidence type="ECO:0000256" key="4">
    <source>
        <dbReference type="ARBA" id="ARBA00023125"/>
    </source>
</evidence>
<dbReference type="EMBL" id="CP125292">
    <property type="protein sequence ID" value="WHM20133.1"/>
    <property type="molecule type" value="Genomic_DNA"/>
</dbReference>
<evidence type="ECO:0000313" key="9">
    <source>
        <dbReference type="EMBL" id="WHM20133.1"/>
    </source>
</evidence>
<evidence type="ECO:0000313" key="17">
    <source>
        <dbReference type="EMBL" id="WHM21413.1"/>
    </source>
</evidence>
<comment type="similarity">
    <text evidence="2 6">Belongs to the transposase mutator family.</text>
</comment>
<keyword evidence="4 6" id="KW-0238">DNA-binding</keyword>
<evidence type="ECO:0000313" key="18">
    <source>
        <dbReference type="EMBL" id="WHM21479.1"/>
    </source>
</evidence>
<dbReference type="EMBL" id="CP125292">
    <property type="protein sequence ID" value="WHM21413.1"/>
    <property type="molecule type" value="Genomic_DNA"/>
</dbReference>
<dbReference type="EMBL" id="CP125292">
    <property type="protein sequence ID" value="WHM20309.1"/>
    <property type="molecule type" value="Genomic_DNA"/>
</dbReference>
<evidence type="ECO:0000256" key="1">
    <source>
        <dbReference type="ARBA" id="ARBA00002190"/>
    </source>
</evidence>
<evidence type="ECO:0000313" key="20">
    <source>
        <dbReference type="EMBL" id="WHM21571.1"/>
    </source>
</evidence>
<evidence type="ECO:0000313" key="8">
    <source>
        <dbReference type="EMBL" id="WHM19999.1"/>
    </source>
</evidence>
<dbReference type="EMBL" id="CP125292">
    <property type="protein sequence ID" value="WHM22637.1"/>
    <property type="molecule type" value="Genomic_DNA"/>
</dbReference>
<evidence type="ECO:0000313" key="13">
    <source>
        <dbReference type="EMBL" id="WHM20428.1"/>
    </source>
</evidence>
<evidence type="ECO:0000313" key="10">
    <source>
        <dbReference type="EMBL" id="WHM20204.1"/>
    </source>
</evidence>